<dbReference type="PANTHER" id="PTHR36570:SF3">
    <property type="entry name" value="DISULFIDE BOND FORMATION PROTEIN B"/>
    <property type="match status" value="1"/>
</dbReference>
<dbReference type="PANTHER" id="PTHR36570">
    <property type="entry name" value="DISULFIDE BOND FORMATION PROTEIN B"/>
    <property type="match status" value="1"/>
</dbReference>
<evidence type="ECO:0000313" key="7">
    <source>
        <dbReference type="EMBL" id="KWA83899.1"/>
    </source>
</evidence>
<evidence type="ECO:0000256" key="6">
    <source>
        <dbReference type="SAM" id="Phobius"/>
    </source>
</evidence>
<sequence length="161" mass="16899">MKRASLLNLGIAGLSFGAITAAGVLQSAWHLQPCTMCIVQRYVFLVVGLLALGRLLGVEGKAAAASRGISNLVALIGVLASLRVQWAISVPSATCGRDKVAALLNNLPWVDSWPALFEATGVCGDPVPPVLGLPFHVWSLTIFISLLLMTWRAGQASALNP</sequence>
<evidence type="ECO:0008006" key="9">
    <source>
        <dbReference type="Google" id="ProtNLM"/>
    </source>
</evidence>
<comment type="subcellular location">
    <subcellularLocation>
        <location evidence="1">Cell membrane</location>
        <topology evidence="1">Multi-pass membrane protein</topology>
    </subcellularLocation>
</comment>
<dbReference type="InterPro" id="IPR023380">
    <property type="entry name" value="DsbB-like_sf"/>
</dbReference>
<dbReference type="InterPro" id="IPR050183">
    <property type="entry name" value="DsbB"/>
</dbReference>
<reference evidence="7 8" key="1">
    <citation type="submission" date="2015-11" db="EMBL/GenBank/DDBJ databases">
        <title>Expanding the genomic diversity of Burkholderia species for the development of highly accurate diagnostics.</title>
        <authorList>
            <person name="Sahl J."/>
            <person name="Keim P."/>
            <person name="Wagner D."/>
        </authorList>
    </citation>
    <scope>NUCLEOTIDE SEQUENCE [LARGE SCALE GENOMIC DNA]</scope>
    <source>
        <strain evidence="7 8">MSMB2087WGS</strain>
    </source>
</reference>
<dbReference type="Proteomes" id="UP000060630">
    <property type="component" value="Unassembled WGS sequence"/>
</dbReference>
<evidence type="ECO:0000256" key="3">
    <source>
        <dbReference type="ARBA" id="ARBA00022692"/>
    </source>
</evidence>
<dbReference type="Gene3D" id="1.20.1550.10">
    <property type="entry name" value="DsbB-like"/>
    <property type="match status" value="1"/>
</dbReference>
<feature type="transmembrane region" description="Helical" evidence="6">
    <location>
        <begin position="38"/>
        <end position="57"/>
    </location>
</feature>
<organism evidence="7 8">
    <name type="scientific">Burkholderia ubonensis</name>
    <dbReference type="NCBI Taxonomy" id="101571"/>
    <lineage>
        <taxon>Bacteria</taxon>
        <taxon>Pseudomonadati</taxon>
        <taxon>Pseudomonadota</taxon>
        <taxon>Betaproteobacteria</taxon>
        <taxon>Burkholderiales</taxon>
        <taxon>Burkholderiaceae</taxon>
        <taxon>Burkholderia</taxon>
        <taxon>Burkholderia cepacia complex</taxon>
    </lineage>
</organism>
<keyword evidence="4 6" id="KW-1133">Transmembrane helix</keyword>
<evidence type="ECO:0000256" key="5">
    <source>
        <dbReference type="ARBA" id="ARBA00023136"/>
    </source>
</evidence>
<dbReference type="InterPro" id="IPR003752">
    <property type="entry name" value="DiS_bond_form_DsbB/BdbC"/>
</dbReference>
<dbReference type="GO" id="GO:0005886">
    <property type="term" value="C:plasma membrane"/>
    <property type="evidence" value="ECO:0007669"/>
    <property type="project" value="UniProtKB-SubCell"/>
</dbReference>
<dbReference type="GO" id="GO:0015035">
    <property type="term" value="F:protein-disulfide reductase activity"/>
    <property type="evidence" value="ECO:0007669"/>
    <property type="project" value="InterPro"/>
</dbReference>
<evidence type="ECO:0000256" key="4">
    <source>
        <dbReference type="ARBA" id="ARBA00022989"/>
    </source>
</evidence>
<evidence type="ECO:0000256" key="1">
    <source>
        <dbReference type="ARBA" id="ARBA00004651"/>
    </source>
</evidence>
<dbReference type="AlphaFoldDB" id="A0A106QBE5"/>
<accession>A0A106QBE5</accession>
<dbReference type="SUPFAM" id="SSF158442">
    <property type="entry name" value="DsbB-like"/>
    <property type="match status" value="1"/>
</dbReference>
<evidence type="ECO:0000313" key="8">
    <source>
        <dbReference type="Proteomes" id="UP000060630"/>
    </source>
</evidence>
<comment type="caution">
    <text evidence="7">The sequence shown here is derived from an EMBL/GenBank/DDBJ whole genome shotgun (WGS) entry which is preliminary data.</text>
</comment>
<dbReference type="Pfam" id="PF02600">
    <property type="entry name" value="DsbB"/>
    <property type="match status" value="1"/>
</dbReference>
<feature type="transmembrane region" description="Helical" evidence="6">
    <location>
        <begin position="135"/>
        <end position="154"/>
    </location>
</feature>
<keyword evidence="3 6" id="KW-0812">Transmembrane</keyword>
<dbReference type="GO" id="GO:0006457">
    <property type="term" value="P:protein folding"/>
    <property type="evidence" value="ECO:0007669"/>
    <property type="project" value="InterPro"/>
</dbReference>
<protein>
    <recommendedName>
        <fullName evidence="9">Disulfide bond formation protein B</fullName>
    </recommendedName>
</protein>
<gene>
    <name evidence="7" type="ORF">WL29_21270</name>
</gene>
<feature type="transmembrane region" description="Helical" evidence="6">
    <location>
        <begin position="69"/>
        <end position="88"/>
    </location>
</feature>
<keyword evidence="5 6" id="KW-0472">Membrane</keyword>
<keyword evidence="2" id="KW-1003">Cell membrane</keyword>
<name>A0A106QBE5_9BURK</name>
<proteinExistence type="predicted"/>
<dbReference type="EMBL" id="LPHD01000049">
    <property type="protein sequence ID" value="KWA83899.1"/>
    <property type="molecule type" value="Genomic_DNA"/>
</dbReference>
<dbReference type="RefSeq" id="WP_060192176.1">
    <property type="nucleotide sequence ID" value="NZ_LPHD01000049.1"/>
</dbReference>
<evidence type="ECO:0000256" key="2">
    <source>
        <dbReference type="ARBA" id="ARBA00022475"/>
    </source>
</evidence>